<sequence>MVSPRAEAPYLPPELISSILSTSSKPTLLSASLVSRDWRGPSQDLLESRLSLPTSKAARAWLACPGRKTRTRRLSLGSGLSIDECWEVFDSCDALEELALVPDPSRARAKFDLRALQSPKLKNLAPAVPWPLPFSLKTLTCKGLYHIYPKPIVAAIAASSRTTLVELDLDCYGSNASARAFMSAFRPATECLQSMEIHGADRHTPLLPFIASCRVLSRFACWEATPALLSALPATVTTLEIGKTIFHSDAPYEDMFARANLLAQLKRVRWGGISRATLRAQIGGNELLEECRERDIEVEFGVVRNGGLYGSYGWPICGAK</sequence>
<feature type="domain" description="F-box" evidence="1">
    <location>
        <begin position="10"/>
        <end position="42"/>
    </location>
</feature>
<evidence type="ECO:0000259" key="1">
    <source>
        <dbReference type="Pfam" id="PF12937"/>
    </source>
</evidence>
<keyword evidence="3" id="KW-1185">Reference proteome</keyword>
<reference evidence="2 3" key="1">
    <citation type="submission" date="2021-12" db="EMBL/GenBank/DDBJ databases">
        <title>High titer production of polyol ester of fatty acids by Rhodotorula paludigena BS15 towards product separation-free biomass refinery.</title>
        <authorList>
            <person name="Mano J."/>
            <person name="Ono H."/>
            <person name="Tanaka T."/>
            <person name="Naito K."/>
            <person name="Sushida H."/>
            <person name="Ike M."/>
            <person name="Tokuyasu K."/>
            <person name="Kitaoka M."/>
        </authorList>
    </citation>
    <scope>NUCLEOTIDE SEQUENCE [LARGE SCALE GENOMIC DNA]</scope>
    <source>
        <strain evidence="2 3">BS15</strain>
    </source>
</reference>
<comment type="caution">
    <text evidence="2">The sequence shown here is derived from an EMBL/GenBank/DDBJ whole genome shotgun (WGS) entry which is preliminary data.</text>
</comment>
<protein>
    <recommendedName>
        <fullName evidence="1">F-box domain-containing protein</fullName>
    </recommendedName>
</protein>
<evidence type="ECO:0000313" key="3">
    <source>
        <dbReference type="Proteomes" id="UP001342314"/>
    </source>
</evidence>
<proteinExistence type="predicted"/>
<gene>
    <name evidence="2" type="ORF">Rhopal_000206-T1</name>
</gene>
<organism evidence="2 3">
    <name type="scientific">Rhodotorula paludigena</name>
    <dbReference type="NCBI Taxonomy" id="86838"/>
    <lineage>
        <taxon>Eukaryota</taxon>
        <taxon>Fungi</taxon>
        <taxon>Dikarya</taxon>
        <taxon>Basidiomycota</taxon>
        <taxon>Pucciniomycotina</taxon>
        <taxon>Microbotryomycetes</taxon>
        <taxon>Sporidiobolales</taxon>
        <taxon>Sporidiobolaceae</taxon>
        <taxon>Rhodotorula</taxon>
    </lineage>
</organism>
<name>A0AAV5GA97_9BASI</name>
<dbReference type="Proteomes" id="UP001342314">
    <property type="component" value="Unassembled WGS sequence"/>
</dbReference>
<dbReference type="InterPro" id="IPR036047">
    <property type="entry name" value="F-box-like_dom_sf"/>
</dbReference>
<accession>A0AAV5GA97</accession>
<dbReference type="AlphaFoldDB" id="A0AAV5GA97"/>
<dbReference type="InterPro" id="IPR001810">
    <property type="entry name" value="F-box_dom"/>
</dbReference>
<evidence type="ECO:0000313" key="2">
    <source>
        <dbReference type="EMBL" id="GJN87258.1"/>
    </source>
</evidence>
<dbReference type="EMBL" id="BQKY01000001">
    <property type="protein sequence ID" value="GJN87258.1"/>
    <property type="molecule type" value="Genomic_DNA"/>
</dbReference>
<dbReference type="Pfam" id="PF12937">
    <property type="entry name" value="F-box-like"/>
    <property type="match status" value="1"/>
</dbReference>
<dbReference type="SUPFAM" id="SSF81383">
    <property type="entry name" value="F-box domain"/>
    <property type="match status" value="1"/>
</dbReference>